<name>A0A5A9W0A8_9GAMM</name>
<dbReference type="Proteomes" id="UP000325302">
    <property type="component" value="Unassembled WGS sequence"/>
</dbReference>
<dbReference type="InterPro" id="IPR001789">
    <property type="entry name" value="Sig_transdc_resp-reg_receiver"/>
</dbReference>
<dbReference type="InterPro" id="IPR002078">
    <property type="entry name" value="Sigma_54_int"/>
</dbReference>
<evidence type="ECO:0000259" key="9">
    <source>
        <dbReference type="PROSITE" id="PS50110"/>
    </source>
</evidence>
<dbReference type="InterPro" id="IPR025662">
    <property type="entry name" value="Sigma_54_int_dom_ATP-bd_1"/>
</dbReference>
<reference evidence="10 11" key="1">
    <citation type="submission" date="2019-03" db="EMBL/GenBank/DDBJ databases">
        <title>Nitrincola sp. nov. isolated from an Indian soda lake.</title>
        <authorList>
            <person name="Joshi A."/>
            <person name="Thite S.V."/>
            <person name="Joseph N."/>
            <person name="Dhotre D."/>
            <person name="Moorthy M."/>
            <person name="Shouche Y.S."/>
        </authorList>
    </citation>
    <scope>NUCLEOTIDE SEQUENCE [LARGE SCALE GENOMIC DNA]</scope>
    <source>
        <strain evidence="10 11">MEB193</strain>
    </source>
</reference>
<organism evidence="10 11">
    <name type="scientific">Nitrincola tapanii</name>
    <dbReference type="NCBI Taxonomy" id="1708751"/>
    <lineage>
        <taxon>Bacteria</taxon>
        <taxon>Pseudomonadati</taxon>
        <taxon>Pseudomonadota</taxon>
        <taxon>Gammaproteobacteria</taxon>
        <taxon>Oceanospirillales</taxon>
        <taxon>Oceanospirillaceae</taxon>
        <taxon>Nitrincola</taxon>
    </lineage>
</organism>
<keyword evidence="2" id="KW-0547">Nucleotide-binding</keyword>
<dbReference type="Pfam" id="PF25601">
    <property type="entry name" value="AAA_lid_14"/>
    <property type="match status" value="1"/>
</dbReference>
<keyword evidence="4" id="KW-0902">Two-component regulatory system</keyword>
<dbReference type="Gene3D" id="3.40.50.2300">
    <property type="match status" value="1"/>
</dbReference>
<dbReference type="PROSITE" id="PS50045">
    <property type="entry name" value="SIGMA54_INTERACT_4"/>
    <property type="match status" value="1"/>
</dbReference>
<dbReference type="Gene3D" id="3.40.50.300">
    <property type="entry name" value="P-loop containing nucleotide triphosphate hydrolases"/>
    <property type="match status" value="1"/>
</dbReference>
<dbReference type="InterPro" id="IPR003593">
    <property type="entry name" value="AAA+_ATPase"/>
</dbReference>
<dbReference type="PROSITE" id="PS00675">
    <property type="entry name" value="SIGMA54_INTERACT_1"/>
    <property type="match status" value="1"/>
</dbReference>
<dbReference type="SUPFAM" id="SSF52172">
    <property type="entry name" value="CheY-like"/>
    <property type="match status" value="1"/>
</dbReference>
<dbReference type="RefSeq" id="WP_149391422.1">
    <property type="nucleotide sequence ID" value="NZ_SMRS01000007.1"/>
</dbReference>
<dbReference type="OrthoDB" id="9804019at2"/>
<dbReference type="FunFam" id="3.40.50.2300:FF:000018">
    <property type="entry name" value="DNA-binding transcriptional regulator NtrC"/>
    <property type="match status" value="1"/>
</dbReference>
<dbReference type="AlphaFoldDB" id="A0A5A9W0A8"/>
<dbReference type="InterPro" id="IPR027417">
    <property type="entry name" value="P-loop_NTPase"/>
</dbReference>
<keyword evidence="1 7" id="KW-0597">Phosphoprotein</keyword>
<dbReference type="PROSITE" id="PS50110">
    <property type="entry name" value="RESPONSE_REGULATORY"/>
    <property type="match status" value="1"/>
</dbReference>
<dbReference type="CDD" id="cd17549">
    <property type="entry name" value="REC_DctD-like"/>
    <property type="match status" value="1"/>
</dbReference>
<dbReference type="GO" id="GO:0006355">
    <property type="term" value="P:regulation of DNA-templated transcription"/>
    <property type="evidence" value="ECO:0007669"/>
    <property type="project" value="InterPro"/>
</dbReference>
<keyword evidence="6" id="KW-0804">Transcription</keyword>
<dbReference type="Pfam" id="PF00072">
    <property type="entry name" value="Response_reg"/>
    <property type="match status" value="1"/>
</dbReference>
<dbReference type="GO" id="GO:0005524">
    <property type="term" value="F:ATP binding"/>
    <property type="evidence" value="ECO:0007669"/>
    <property type="project" value="UniProtKB-KW"/>
</dbReference>
<dbReference type="InterPro" id="IPR025943">
    <property type="entry name" value="Sigma_54_int_dom_ATP-bd_2"/>
</dbReference>
<dbReference type="Pfam" id="PF00158">
    <property type="entry name" value="Sigma54_activat"/>
    <property type="match status" value="1"/>
</dbReference>
<dbReference type="InterPro" id="IPR011006">
    <property type="entry name" value="CheY-like_superfamily"/>
</dbReference>
<accession>A0A5A9W0A8</accession>
<sequence>MSVEQALPLNAVALIDDDPAVLEATGQWLQLSGFVVSTWSDPQQALQELPAEFPGVVVSDIRMPNMDGLALMQALQAKSPGLPVLLMTGHADIPLAVTAMRQGAWDFLEKPYDPERLEESVQRALQLRSLQWENAALKAQMVDPVSKRLLGQSSAILHLRQQIQRLARTATPVLILGETGAGKEVVARALHEASARAQQPFVAINCGALARELIESELFGHQKGAFTGAATSRAGKLEHASGGTLFLDEIESMPLDAQVKLLRALQEQEIERLGSNQPIKVDLRVIAATKVDLLKLAEQGQFREDLYYRLAVAELSLPPLRERQQDILLLFQHFALQAAEVHEMPLEALPAGLAAALLQHPWRGNVRELRNAATRYVLGLEPIATEVDRASKHLAEQLAEVEKALIAQSLQRHQGHIQAVMEELGLPRRTLNQKMLRHGLRRDLILKYSDLSEE</sequence>
<comment type="caution">
    <text evidence="10">The sequence shown here is derived from an EMBL/GenBank/DDBJ whole genome shotgun (WGS) entry which is preliminary data.</text>
</comment>
<dbReference type="SUPFAM" id="SSF46689">
    <property type="entry name" value="Homeodomain-like"/>
    <property type="match status" value="1"/>
</dbReference>
<evidence type="ECO:0000256" key="7">
    <source>
        <dbReference type="PROSITE-ProRule" id="PRU00169"/>
    </source>
</evidence>
<dbReference type="FunFam" id="3.40.50.300:FF:000006">
    <property type="entry name" value="DNA-binding transcriptional regulator NtrC"/>
    <property type="match status" value="1"/>
</dbReference>
<evidence type="ECO:0000256" key="6">
    <source>
        <dbReference type="ARBA" id="ARBA00023163"/>
    </source>
</evidence>
<keyword evidence="3" id="KW-0067">ATP-binding</keyword>
<dbReference type="GO" id="GO:0000160">
    <property type="term" value="P:phosphorelay signal transduction system"/>
    <property type="evidence" value="ECO:0007669"/>
    <property type="project" value="UniProtKB-KW"/>
</dbReference>
<evidence type="ECO:0000256" key="4">
    <source>
        <dbReference type="ARBA" id="ARBA00023012"/>
    </source>
</evidence>
<evidence type="ECO:0000313" key="11">
    <source>
        <dbReference type="Proteomes" id="UP000325302"/>
    </source>
</evidence>
<dbReference type="GO" id="GO:0043565">
    <property type="term" value="F:sequence-specific DNA binding"/>
    <property type="evidence" value="ECO:0007669"/>
    <property type="project" value="InterPro"/>
</dbReference>
<dbReference type="EMBL" id="SMRS01000007">
    <property type="protein sequence ID" value="KAA0874190.1"/>
    <property type="molecule type" value="Genomic_DNA"/>
</dbReference>
<dbReference type="SMART" id="SM00382">
    <property type="entry name" value="AAA"/>
    <property type="match status" value="1"/>
</dbReference>
<feature type="modified residue" description="4-aspartylphosphate" evidence="7">
    <location>
        <position position="60"/>
    </location>
</feature>
<evidence type="ECO:0000256" key="3">
    <source>
        <dbReference type="ARBA" id="ARBA00022840"/>
    </source>
</evidence>
<dbReference type="InterPro" id="IPR009057">
    <property type="entry name" value="Homeodomain-like_sf"/>
</dbReference>
<dbReference type="InterPro" id="IPR058031">
    <property type="entry name" value="AAA_lid_NorR"/>
</dbReference>
<feature type="domain" description="Response regulatory" evidence="9">
    <location>
        <begin position="11"/>
        <end position="125"/>
    </location>
</feature>
<dbReference type="Gene3D" id="1.10.10.60">
    <property type="entry name" value="Homeodomain-like"/>
    <property type="match status" value="1"/>
</dbReference>
<dbReference type="Pfam" id="PF02954">
    <property type="entry name" value="HTH_8"/>
    <property type="match status" value="1"/>
</dbReference>
<dbReference type="CDD" id="cd00009">
    <property type="entry name" value="AAA"/>
    <property type="match status" value="1"/>
</dbReference>
<gene>
    <name evidence="10" type="ORF">E1H14_10470</name>
</gene>
<evidence type="ECO:0000256" key="2">
    <source>
        <dbReference type="ARBA" id="ARBA00022741"/>
    </source>
</evidence>
<dbReference type="PANTHER" id="PTHR32071:SF57">
    <property type="entry name" value="C4-DICARBOXYLATE TRANSPORT TRANSCRIPTIONAL REGULATORY PROTEIN DCTD"/>
    <property type="match status" value="1"/>
</dbReference>
<keyword evidence="11" id="KW-1185">Reference proteome</keyword>
<evidence type="ECO:0000256" key="1">
    <source>
        <dbReference type="ARBA" id="ARBA00022553"/>
    </source>
</evidence>
<dbReference type="PROSITE" id="PS00676">
    <property type="entry name" value="SIGMA54_INTERACT_2"/>
    <property type="match status" value="1"/>
</dbReference>
<evidence type="ECO:0000259" key="8">
    <source>
        <dbReference type="PROSITE" id="PS50045"/>
    </source>
</evidence>
<keyword evidence="5" id="KW-0805">Transcription regulation</keyword>
<proteinExistence type="predicted"/>
<evidence type="ECO:0000256" key="5">
    <source>
        <dbReference type="ARBA" id="ARBA00023015"/>
    </source>
</evidence>
<evidence type="ECO:0000313" key="10">
    <source>
        <dbReference type="EMBL" id="KAA0874190.1"/>
    </source>
</evidence>
<dbReference type="PANTHER" id="PTHR32071">
    <property type="entry name" value="TRANSCRIPTIONAL REGULATORY PROTEIN"/>
    <property type="match status" value="1"/>
</dbReference>
<feature type="domain" description="Sigma-54 factor interaction" evidence="8">
    <location>
        <begin position="149"/>
        <end position="378"/>
    </location>
</feature>
<protein>
    <submittedName>
        <fullName evidence="10">Sigma-54-dependent Fis family transcriptional regulator</fullName>
    </submittedName>
</protein>
<dbReference type="SUPFAM" id="SSF52540">
    <property type="entry name" value="P-loop containing nucleoside triphosphate hydrolases"/>
    <property type="match status" value="1"/>
</dbReference>
<dbReference type="Gene3D" id="1.10.8.60">
    <property type="match status" value="1"/>
</dbReference>
<dbReference type="SMART" id="SM00448">
    <property type="entry name" value="REC"/>
    <property type="match status" value="1"/>
</dbReference>
<dbReference type="InterPro" id="IPR002197">
    <property type="entry name" value="HTH_Fis"/>
</dbReference>